<evidence type="ECO:0000313" key="10">
    <source>
        <dbReference type="Proteomes" id="UP000587396"/>
    </source>
</evidence>
<dbReference type="RefSeq" id="WP_185904429.1">
    <property type="nucleotide sequence ID" value="NZ_JAASIO010000003.1"/>
</dbReference>
<dbReference type="PROSITE" id="PS00198">
    <property type="entry name" value="4FE4S_FER_1"/>
    <property type="match status" value="1"/>
</dbReference>
<dbReference type="EMBL" id="JACMSE010000002">
    <property type="protein sequence ID" value="MBC2888440.1"/>
    <property type="molecule type" value="Genomic_DNA"/>
</dbReference>
<keyword evidence="2" id="KW-0004">4Fe-4S</keyword>
<dbReference type="SUPFAM" id="SSF54862">
    <property type="entry name" value="4Fe-4S ferredoxins"/>
    <property type="match status" value="1"/>
</dbReference>
<comment type="caution">
    <text evidence="9">The sequence shown here is derived from an EMBL/GenBank/DDBJ whole genome shotgun (WGS) entry which is preliminary data.</text>
</comment>
<protein>
    <submittedName>
        <fullName evidence="9">4Fe-4S dicluster domain-containing protein</fullName>
    </submittedName>
</protein>
<evidence type="ECO:0000259" key="8">
    <source>
        <dbReference type="PROSITE" id="PS51379"/>
    </source>
</evidence>
<feature type="domain" description="4Fe-4S ferredoxin-type" evidence="8">
    <location>
        <begin position="59"/>
        <end position="90"/>
    </location>
</feature>
<evidence type="ECO:0000256" key="5">
    <source>
        <dbReference type="ARBA" id="ARBA00022982"/>
    </source>
</evidence>
<feature type="domain" description="4Fe-4S ferredoxin-type" evidence="8">
    <location>
        <begin position="92"/>
        <end position="121"/>
    </location>
</feature>
<dbReference type="PANTHER" id="PTHR43177:SF5">
    <property type="entry name" value="ANAEROBIC DIMETHYL SULFOXIDE REDUCTASE CHAIN B-RELATED"/>
    <property type="match status" value="1"/>
</dbReference>
<dbReference type="CDD" id="cd10551">
    <property type="entry name" value="PsrB"/>
    <property type="match status" value="1"/>
</dbReference>
<accession>A0A842JH97</accession>
<dbReference type="GO" id="GO:0046872">
    <property type="term" value="F:metal ion binding"/>
    <property type="evidence" value="ECO:0007669"/>
    <property type="project" value="UniProtKB-KW"/>
</dbReference>
<dbReference type="InterPro" id="IPR050954">
    <property type="entry name" value="ET_IronSulfur_Cluster-Binding"/>
</dbReference>
<evidence type="ECO:0000256" key="1">
    <source>
        <dbReference type="ARBA" id="ARBA00022448"/>
    </source>
</evidence>
<evidence type="ECO:0000256" key="7">
    <source>
        <dbReference type="ARBA" id="ARBA00023014"/>
    </source>
</evidence>
<keyword evidence="5" id="KW-0249">Electron transport</keyword>
<proteinExistence type="predicted"/>
<keyword evidence="10" id="KW-1185">Reference proteome</keyword>
<evidence type="ECO:0000313" key="9">
    <source>
        <dbReference type="EMBL" id="MBC2888440.1"/>
    </source>
</evidence>
<evidence type="ECO:0000256" key="4">
    <source>
        <dbReference type="ARBA" id="ARBA00022737"/>
    </source>
</evidence>
<dbReference type="PANTHER" id="PTHR43177">
    <property type="entry name" value="PROTEIN NRFC"/>
    <property type="match status" value="1"/>
</dbReference>
<dbReference type="PROSITE" id="PS51379">
    <property type="entry name" value="4FE4S_FER_2"/>
    <property type="match status" value="3"/>
</dbReference>
<keyword evidence="7" id="KW-0411">Iron-sulfur</keyword>
<feature type="domain" description="4Fe-4S ferredoxin-type" evidence="8">
    <location>
        <begin position="7"/>
        <end position="36"/>
    </location>
</feature>
<reference evidence="9 10" key="1">
    <citation type="submission" date="2020-08" db="EMBL/GenBank/DDBJ databases">
        <authorList>
            <person name="Liu C."/>
            <person name="Sun Q."/>
        </authorList>
    </citation>
    <scope>NUCLEOTIDE SEQUENCE [LARGE SCALE GENOMIC DNA]</scope>
    <source>
        <strain evidence="9 10">N22</strain>
    </source>
</reference>
<dbReference type="InterPro" id="IPR017900">
    <property type="entry name" value="4Fe4S_Fe_S_CS"/>
</dbReference>
<evidence type="ECO:0000256" key="2">
    <source>
        <dbReference type="ARBA" id="ARBA00022485"/>
    </source>
</evidence>
<dbReference type="Gene3D" id="3.30.70.20">
    <property type="match status" value="2"/>
</dbReference>
<dbReference type="Proteomes" id="UP000587396">
    <property type="component" value="Unassembled WGS sequence"/>
</dbReference>
<keyword evidence="4" id="KW-0677">Repeat</keyword>
<evidence type="ECO:0000256" key="6">
    <source>
        <dbReference type="ARBA" id="ARBA00023004"/>
    </source>
</evidence>
<dbReference type="Pfam" id="PF13247">
    <property type="entry name" value="Fer4_11"/>
    <property type="match status" value="1"/>
</dbReference>
<keyword evidence="3" id="KW-0479">Metal-binding</keyword>
<sequence length="189" mass="20618">MAEQKHYGMVIDTQYCVGCQTCTVSCKISNEVPGNAHWNHLESLDGDVLYQSTGKFPRPTLAFRPLLCNHCEDPACVNNCPSGAMHKDPETGIVSVNQDVCIACGYCSWVCPYGAPSMNDVDHVMSKCTFCAERVAEGAEPYCVAACPANARVFGDLNDPESAPSKLMQERHAEPYLPEAGTRPSVYYV</sequence>
<name>A0A842JH97_9ACTN</name>
<keyword evidence="6" id="KW-0408">Iron</keyword>
<organism evidence="9 10">
    <name type="scientific">Gordonibacter massiliensis</name>
    <name type="common">ex Traore et al. 2017</name>
    <dbReference type="NCBI Taxonomy" id="1841863"/>
    <lineage>
        <taxon>Bacteria</taxon>
        <taxon>Bacillati</taxon>
        <taxon>Actinomycetota</taxon>
        <taxon>Coriobacteriia</taxon>
        <taxon>Eggerthellales</taxon>
        <taxon>Eggerthellaceae</taxon>
        <taxon>Gordonibacter</taxon>
    </lineage>
</organism>
<gene>
    <name evidence="9" type="ORF">H7313_03625</name>
</gene>
<dbReference type="InterPro" id="IPR017896">
    <property type="entry name" value="4Fe4S_Fe-S-bd"/>
</dbReference>
<evidence type="ECO:0000256" key="3">
    <source>
        <dbReference type="ARBA" id="ARBA00022723"/>
    </source>
</evidence>
<dbReference type="GO" id="GO:0051539">
    <property type="term" value="F:4 iron, 4 sulfur cluster binding"/>
    <property type="evidence" value="ECO:0007669"/>
    <property type="project" value="UniProtKB-KW"/>
</dbReference>
<keyword evidence="1" id="KW-0813">Transport</keyword>
<dbReference type="AlphaFoldDB" id="A0A842JH97"/>